<evidence type="ECO:0008006" key="4">
    <source>
        <dbReference type="Google" id="ProtNLM"/>
    </source>
</evidence>
<evidence type="ECO:0000313" key="2">
    <source>
        <dbReference type="EMBL" id="GIY32483.1"/>
    </source>
</evidence>
<sequence>MSHKSFSKKSLSQKNPIHPFVGYILVDMTDENEINMEFTPPTNDQDLSETNENSISGIRPVSPSGVNVSEEFLYDNMELIAELHTFQAQLEHLHNCMQAVASSKQDAKLTAQTNELVLKVEELINNLGIPLGKIPAILAEAEKIKLSVEERRNPKP</sequence>
<organism evidence="2 3">
    <name type="scientific">Caerostris extrusa</name>
    <name type="common">Bark spider</name>
    <name type="synonym">Caerostris bankana</name>
    <dbReference type="NCBI Taxonomy" id="172846"/>
    <lineage>
        <taxon>Eukaryota</taxon>
        <taxon>Metazoa</taxon>
        <taxon>Ecdysozoa</taxon>
        <taxon>Arthropoda</taxon>
        <taxon>Chelicerata</taxon>
        <taxon>Arachnida</taxon>
        <taxon>Araneae</taxon>
        <taxon>Araneomorphae</taxon>
        <taxon>Entelegynae</taxon>
        <taxon>Araneoidea</taxon>
        <taxon>Araneidae</taxon>
        <taxon>Caerostris</taxon>
    </lineage>
</organism>
<accession>A0AAV4SDE6</accession>
<gene>
    <name evidence="2" type="ORF">CEXT_784991</name>
</gene>
<dbReference type="AlphaFoldDB" id="A0AAV4SDE6"/>
<evidence type="ECO:0000313" key="3">
    <source>
        <dbReference type="Proteomes" id="UP001054945"/>
    </source>
</evidence>
<feature type="compositionally biased region" description="Polar residues" evidence="1">
    <location>
        <begin position="40"/>
        <end position="56"/>
    </location>
</feature>
<keyword evidence="3" id="KW-1185">Reference proteome</keyword>
<dbReference type="Proteomes" id="UP001054945">
    <property type="component" value="Unassembled WGS sequence"/>
</dbReference>
<feature type="region of interest" description="Disordered" evidence="1">
    <location>
        <begin position="39"/>
        <end position="61"/>
    </location>
</feature>
<protein>
    <recommendedName>
        <fullName evidence="4">Biogenesis of lysosome-related organelles complex 1 subunit 3</fullName>
    </recommendedName>
</protein>
<evidence type="ECO:0000256" key="1">
    <source>
        <dbReference type="SAM" id="MobiDB-lite"/>
    </source>
</evidence>
<dbReference type="EMBL" id="BPLR01009518">
    <property type="protein sequence ID" value="GIY32483.1"/>
    <property type="molecule type" value="Genomic_DNA"/>
</dbReference>
<proteinExistence type="predicted"/>
<name>A0AAV4SDE6_CAEEX</name>
<reference evidence="2 3" key="1">
    <citation type="submission" date="2021-06" db="EMBL/GenBank/DDBJ databases">
        <title>Caerostris extrusa draft genome.</title>
        <authorList>
            <person name="Kono N."/>
            <person name="Arakawa K."/>
        </authorList>
    </citation>
    <scope>NUCLEOTIDE SEQUENCE [LARGE SCALE GENOMIC DNA]</scope>
</reference>
<comment type="caution">
    <text evidence="2">The sequence shown here is derived from an EMBL/GenBank/DDBJ whole genome shotgun (WGS) entry which is preliminary data.</text>
</comment>